<reference evidence="3 4" key="1">
    <citation type="submission" date="2024-12" db="EMBL/GenBank/DDBJ databases">
        <title>The coexistence of Mycolicibacterium septicum and Mycolicibacterium nivoides in clinical samples.</title>
        <authorList>
            <person name="Wang C."/>
            <person name="Feng Y."/>
            <person name="Zong Z."/>
        </authorList>
    </citation>
    <scope>NUCLEOTIDE SEQUENCE [LARGE SCALE GENOMIC DNA]</scope>
    <source>
        <strain evidence="3 4">120310</strain>
    </source>
</reference>
<dbReference type="RefSeq" id="WP_409549017.1">
    <property type="nucleotide sequence ID" value="NZ_JBKBDE010000001.1"/>
</dbReference>
<sequence>MSIAKHLFDLGNGIRSGISDVPSLVTNILEFDVHGVATDGRKVIGDVGDVLNGAAGLGVELGSAPIKYAGSLGKWADSPVLSAAQLIIEGQKKLTGTDGDIEAGSGYGESATNLERAVQTLLGAQVDADAWDGAASKAYDETNNNHRRHVSNVSAADNEIAKILKKEADQVRETREVLDSTSQLLYDYGLATKAALAIPGANAAKILVADLMAATTAVGTTSSQMAEMVAHSIQNASQIRKQNHFYDGAKEDKSGDGGPCGTFVDPTDDRLDKLPTRLHPDAPYTPRKQTPVFGPPAAPLPVESEVPVTYGPPADLPTAPHITPPSRPPAGLPK</sequence>
<feature type="compositionally biased region" description="Basic and acidic residues" evidence="1">
    <location>
        <begin position="267"/>
        <end position="280"/>
    </location>
</feature>
<gene>
    <name evidence="3" type="ORF">ACK4CP_07505</name>
</gene>
<feature type="region of interest" description="Disordered" evidence="1">
    <location>
        <begin position="249"/>
        <end position="334"/>
    </location>
</feature>
<feature type="domain" description="ESX-1 secretion-associated protein EspA/EspE-like" evidence="2">
    <location>
        <begin position="101"/>
        <end position="179"/>
    </location>
</feature>
<dbReference type="Pfam" id="PF18879">
    <property type="entry name" value="EspA_EspE"/>
    <property type="match status" value="1"/>
</dbReference>
<evidence type="ECO:0000256" key="1">
    <source>
        <dbReference type="SAM" id="MobiDB-lite"/>
    </source>
</evidence>
<organism evidence="3 4">
    <name type="scientific">Mycolicibacterium septicum</name>
    <dbReference type="NCBI Taxonomy" id="98668"/>
    <lineage>
        <taxon>Bacteria</taxon>
        <taxon>Bacillati</taxon>
        <taxon>Actinomycetota</taxon>
        <taxon>Actinomycetes</taxon>
        <taxon>Mycobacteriales</taxon>
        <taxon>Mycobacteriaceae</taxon>
        <taxon>Mycolicibacterium</taxon>
    </lineage>
</organism>
<feature type="compositionally biased region" description="Pro residues" evidence="1">
    <location>
        <begin position="322"/>
        <end position="334"/>
    </location>
</feature>
<accession>A0ABW9LRT7</accession>
<proteinExistence type="predicted"/>
<name>A0ABW9LRT7_9MYCO</name>
<dbReference type="InterPro" id="IPR043796">
    <property type="entry name" value="ESX-1_EspA/EspE-like"/>
</dbReference>
<comment type="caution">
    <text evidence="3">The sequence shown here is derived from an EMBL/GenBank/DDBJ whole genome shotgun (WGS) entry which is preliminary data.</text>
</comment>
<evidence type="ECO:0000313" key="4">
    <source>
        <dbReference type="Proteomes" id="UP001635817"/>
    </source>
</evidence>
<keyword evidence="4" id="KW-1185">Reference proteome</keyword>
<evidence type="ECO:0000313" key="3">
    <source>
        <dbReference type="EMBL" id="MFN6550230.1"/>
    </source>
</evidence>
<evidence type="ECO:0000259" key="2">
    <source>
        <dbReference type="Pfam" id="PF18879"/>
    </source>
</evidence>
<dbReference type="Proteomes" id="UP001635817">
    <property type="component" value="Unassembled WGS sequence"/>
</dbReference>
<dbReference type="EMBL" id="JBKBDE010000001">
    <property type="protein sequence ID" value="MFN6550230.1"/>
    <property type="molecule type" value="Genomic_DNA"/>
</dbReference>
<protein>
    <submittedName>
        <fullName evidence="3">EspA/EspE family type VII secretion system effector</fullName>
    </submittedName>
</protein>